<proteinExistence type="predicted"/>
<protein>
    <submittedName>
        <fullName evidence="3">ParB N-terminal domain-containing protein</fullName>
    </submittedName>
</protein>
<dbReference type="GO" id="GO:0007059">
    <property type="term" value="P:chromosome segregation"/>
    <property type="evidence" value="ECO:0007669"/>
    <property type="project" value="TreeGrafter"/>
</dbReference>
<dbReference type="AlphaFoldDB" id="A0A9D1LRQ2"/>
<name>A0A9D1LRQ2_9FIRM</name>
<dbReference type="InterPro" id="IPR050336">
    <property type="entry name" value="Chromosome_partition/occlusion"/>
</dbReference>
<evidence type="ECO:0000313" key="3">
    <source>
        <dbReference type="EMBL" id="HIU46825.1"/>
    </source>
</evidence>
<dbReference type="InterPro" id="IPR003115">
    <property type="entry name" value="ParB_N"/>
</dbReference>
<dbReference type="SUPFAM" id="SSF110849">
    <property type="entry name" value="ParB/Sulfiredoxin"/>
    <property type="match status" value="1"/>
</dbReference>
<reference evidence="3" key="1">
    <citation type="submission" date="2020-10" db="EMBL/GenBank/DDBJ databases">
        <authorList>
            <person name="Gilroy R."/>
        </authorList>
    </citation>
    <scope>NUCLEOTIDE SEQUENCE</scope>
    <source>
        <strain evidence="3">ChiSxjej2B14-8506</strain>
    </source>
</reference>
<dbReference type="PANTHER" id="PTHR33375">
    <property type="entry name" value="CHROMOSOME-PARTITIONING PROTEIN PARB-RELATED"/>
    <property type="match status" value="1"/>
</dbReference>
<accession>A0A9D1LRQ2</accession>
<reference evidence="3" key="2">
    <citation type="journal article" date="2021" name="PeerJ">
        <title>Extensive microbial diversity within the chicken gut microbiome revealed by metagenomics and culture.</title>
        <authorList>
            <person name="Gilroy R."/>
            <person name="Ravi A."/>
            <person name="Getino M."/>
            <person name="Pursley I."/>
            <person name="Horton D.L."/>
            <person name="Alikhan N.F."/>
            <person name="Baker D."/>
            <person name="Gharbi K."/>
            <person name="Hall N."/>
            <person name="Watson M."/>
            <person name="Adriaenssens E.M."/>
            <person name="Foster-Nyarko E."/>
            <person name="Jarju S."/>
            <person name="Secka A."/>
            <person name="Antonio M."/>
            <person name="Oren A."/>
            <person name="Chaudhuri R.R."/>
            <person name="La Ragione R."/>
            <person name="Hildebrand F."/>
            <person name="Pallen M.J."/>
        </authorList>
    </citation>
    <scope>NUCLEOTIDE SEQUENCE</scope>
    <source>
        <strain evidence="3">ChiSxjej2B14-8506</strain>
    </source>
</reference>
<feature type="region of interest" description="Disordered" evidence="1">
    <location>
        <begin position="351"/>
        <end position="375"/>
    </location>
</feature>
<dbReference type="Pfam" id="PF02195">
    <property type="entry name" value="ParB_N"/>
    <property type="match status" value="1"/>
</dbReference>
<dbReference type="Gene3D" id="3.90.1530.30">
    <property type="match status" value="1"/>
</dbReference>
<dbReference type="EMBL" id="DVNK01000038">
    <property type="protein sequence ID" value="HIU46825.1"/>
    <property type="molecule type" value="Genomic_DNA"/>
</dbReference>
<dbReference type="PANTHER" id="PTHR33375:SF1">
    <property type="entry name" value="CHROMOSOME-PARTITIONING PROTEIN PARB-RELATED"/>
    <property type="match status" value="1"/>
</dbReference>
<organism evidence="3 4">
    <name type="scientific">Candidatus Fimadaptatus faecigallinarum</name>
    <dbReference type="NCBI Taxonomy" id="2840814"/>
    <lineage>
        <taxon>Bacteria</taxon>
        <taxon>Bacillati</taxon>
        <taxon>Bacillota</taxon>
        <taxon>Clostridia</taxon>
        <taxon>Eubacteriales</taxon>
        <taxon>Candidatus Fimadaptatus</taxon>
    </lineage>
</organism>
<dbReference type="SMART" id="SM00470">
    <property type="entry name" value="ParB"/>
    <property type="match status" value="1"/>
</dbReference>
<evidence type="ECO:0000256" key="1">
    <source>
        <dbReference type="SAM" id="MobiDB-lite"/>
    </source>
</evidence>
<evidence type="ECO:0000313" key="4">
    <source>
        <dbReference type="Proteomes" id="UP000824123"/>
    </source>
</evidence>
<feature type="region of interest" description="Disordered" evidence="1">
    <location>
        <begin position="670"/>
        <end position="715"/>
    </location>
</feature>
<gene>
    <name evidence="3" type="ORF">IAC59_06165</name>
</gene>
<sequence>MDALKHSIARLGLLSPILVRARGNGYELVAGARRLAACRALGMEELECIVLPALNEECLLAALCENSCRRTPAPQRERQLRRDLERFHGYAPADLDALAGRLAEPEPPAVSRRSAHGYIRDGRLIVNAAQELVSGLRATGMDARLYVRAVGDGMKLEISVPCGAGTAVYGAMAADADEEPMLDNGKPVGDGVEAAAGKSQAVGTRAAAGKSRAVGVRAAVGECETAGTGAAVGECETAGAGAAVDECETAGTGAAVDECETAGTGAKFGKIEVAGVRKTFGKAKASGAGSAVGQSETADAMSMASEGKAAGIMSTVSISETASAGAGPAAGNCETSGTDAEAICGKIETADAGVRPGTSGSKATRTDDASISDSGGVAGAYGSPLADSGGNKRIDAGPTVFNGASARARGTHIGIGASACIKADRAEANARGAAVRAYESVADSVKATSAEVHSPQSASSMNLPTEPDWQNLPDEHELKDYCATVDAANLAERGDSALHDERLSLSQIGALLADRRMDNANAHVHSLANATENRDTERSDPDIPSAEYAKYTTDEYRPRRSTRTNLVHDSTATLRDKVIDSEHIENTTQIPFDYLNADAANTAGQSADHQKTHAVRRRFRREYACNFKYSGDDCAQKSHEKSIAIDEEAPILAEVTNYDPVQRSLDYSASRTNMNAGSPKADPIAQTPSASNAEPREANGSSAPEQRDSPGETIACNPAVSGCAAARSRAVGSVRLRAESASDMDRLMDQLLGEELAHMRKKHVGGLTLSL</sequence>
<dbReference type="Proteomes" id="UP000824123">
    <property type="component" value="Unassembled WGS sequence"/>
</dbReference>
<comment type="caution">
    <text evidence="3">The sequence shown here is derived from an EMBL/GenBank/DDBJ whole genome shotgun (WGS) entry which is preliminary data.</text>
</comment>
<dbReference type="GO" id="GO:0045881">
    <property type="term" value="P:positive regulation of sporulation resulting in formation of a cellular spore"/>
    <property type="evidence" value="ECO:0007669"/>
    <property type="project" value="TreeGrafter"/>
</dbReference>
<dbReference type="InterPro" id="IPR036086">
    <property type="entry name" value="ParB/Sulfiredoxin_sf"/>
</dbReference>
<dbReference type="GO" id="GO:0005694">
    <property type="term" value="C:chromosome"/>
    <property type="evidence" value="ECO:0007669"/>
    <property type="project" value="TreeGrafter"/>
</dbReference>
<feature type="domain" description="ParB-like N-terminal" evidence="2">
    <location>
        <begin position="1"/>
        <end position="67"/>
    </location>
</feature>
<feature type="compositionally biased region" description="Polar residues" evidence="1">
    <location>
        <begin position="358"/>
        <end position="373"/>
    </location>
</feature>
<evidence type="ECO:0000259" key="2">
    <source>
        <dbReference type="SMART" id="SM00470"/>
    </source>
</evidence>